<dbReference type="GO" id="GO:0055085">
    <property type="term" value="P:transmembrane transport"/>
    <property type="evidence" value="ECO:0007669"/>
    <property type="project" value="InterPro"/>
</dbReference>
<feature type="transmembrane region" description="Helical" evidence="7">
    <location>
        <begin position="209"/>
        <end position="229"/>
    </location>
</feature>
<dbReference type="PANTHER" id="PTHR30193">
    <property type="entry name" value="ABC TRANSPORTER PERMEASE PROTEIN"/>
    <property type="match status" value="1"/>
</dbReference>
<feature type="transmembrane region" description="Helical" evidence="7">
    <location>
        <begin position="266"/>
        <end position="285"/>
    </location>
</feature>
<evidence type="ECO:0000256" key="3">
    <source>
        <dbReference type="ARBA" id="ARBA00022475"/>
    </source>
</evidence>
<dbReference type="OrthoDB" id="7939379at2"/>
<feature type="transmembrane region" description="Helical" evidence="7">
    <location>
        <begin position="154"/>
        <end position="178"/>
    </location>
</feature>
<feature type="domain" description="ABC transmembrane type-1" evidence="8">
    <location>
        <begin position="70"/>
        <end position="282"/>
    </location>
</feature>
<keyword evidence="6 7" id="KW-0472">Membrane</keyword>
<evidence type="ECO:0000256" key="2">
    <source>
        <dbReference type="ARBA" id="ARBA00022448"/>
    </source>
</evidence>
<comment type="caution">
    <text evidence="9">The sequence shown here is derived from an EMBL/GenBank/DDBJ whole genome shotgun (WGS) entry which is preliminary data.</text>
</comment>
<keyword evidence="4 7" id="KW-0812">Transmembrane</keyword>
<comment type="similarity">
    <text evidence="7">Belongs to the binding-protein-dependent transport system permease family.</text>
</comment>
<evidence type="ECO:0000256" key="6">
    <source>
        <dbReference type="ARBA" id="ARBA00023136"/>
    </source>
</evidence>
<dbReference type="Proteomes" id="UP000095463">
    <property type="component" value="Unassembled WGS sequence"/>
</dbReference>
<organism evidence="9 10">
    <name type="scientific">Devosia insulae DS-56</name>
    <dbReference type="NCBI Taxonomy" id="1116389"/>
    <lineage>
        <taxon>Bacteria</taxon>
        <taxon>Pseudomonadati</taxon>
        <taxon>Pseudomonadota</taxon>
        <taxon>Alphaproteobacteria</taxon>
        <taxon>Hyphomicrobiales</taxon>
        <taxon>Devosiaceae</taxon>
        <taxon>Devosia</taxon>
    </lineage>
</organism>
<feature type="transmembrane region" description="Helical" evidence="7">
    <location>
        <begin position="74"/>
        <end position="95"/>
    </location>
</feature>
<keyword evidence="5 7" id="KW-1133">Transmembrane helix</keyword>
<protein>
    <submittedName>
        <fullName evidence="9">Sugar ABC transporter permease</fullName>
    </submittedName>
</protein>
<dbReference type="GO" id="GO:0005886">
    <property type="term" value="C:plasma membrane"/>
    <property type="evidence" value="ECO:0007669"/>
    <property type="project" value="UniProtKB-SubCell"/>
</dbReference>
<keyword evidence="2 7" id="KW-0813">Transport</keyword>
<dbReference type="InterPro" id="IPR035906">
    <property type="entry name" value="MetI-like_sf"/>
</dbReference>
<evidence type="ECO:0000256" key="5">
    <source>
        <dbReference type="ARBA" id="ARBA00022989"/>
    </source>
</evidence>
<evidence type="ECO:0000256" key="1">
    <source>
        <dbReference type="ARBA" id="ARBA00004651"/>
    </source>
</evidence>
<keyword evidence="10" id="KW-1185">Reference proteome</keyword>
<dbReference type="InterPro" id="IPR051393">
    <property type="entry name" value="ABC_transporter_permease"/>
</dbReference>
<feature type="transmembrane region" description="Helical" evidence="7">
    <location>
        <begin position="107"/>
        <end position="127"/>
    </location>
</feature>
<dbReference type="RefSeq" id="WP_069909113.1">
    <property type="nucleotide sequence ID" value="NZ_LAJE02000138.1"/>
</dbReference>
<dbReference type="Gene3D" id="1.10.3720.10">
    <property type="entry name" value="MetI-like"/>
    <property type="match status" value="1"/>
</dbReference>
<dbReference type="CDD" id="cd06261">
    <property type="entry name" value="TM_PBP2"/>
    <property type="match status" value="1"/>
</dbReference>
<evidence type="ECO:0000313" key="9">
    <source>
        <dbReference type="EMBL" id="OEO31713.1"/>
    </source>
</evidence>
<evidence type="ECO:0000313" key="10">
    <source>
        <dbReference type="Proteomes" id="UP000095463"/>
    </source>
</evidence>
<dbReference type="SUPFAM" id="SSF161098">
    <property type="entry name" value="MetI-like"/>
    <property type="match status" value="1"/>
</dbReference>
<gene>
    <name evidence="9" type="ORF">VW23_014960</name>
</gene>
<evidence type="ECO:0000256" key="4">
    <source>
        <dbReference type="ARBA" id="ARBA00022692"/>
    </source>
</evidence>
<accession>A0A1E5XT14</accession>
<dbReference type="InterPro" id="IPR000515">
    <property type="entry name" value="MetI-like"/>
</dbReference>
<comment type="subcellular location">
    <subcellularLocation>
        <location evidence="1 7">Cell membrane</location>
        <topology evidence="1 7">Multi-pass membrane protein</topology>
    </subcellularLocation>
</comment>
<dbReference type="Pfam" id="PF00528">
    <property type="entry name" value="BPD_transp_1"/>
    <property type="match status" value="1"/>
</dbReference>
<dbReference type="EMBL" id="LAJE02000138">
    <property type="protein sequence ID" value="OEO31713.1"/>
    <property type="molecule type" value="Genomic_DNA"/>
</dbReference>
<dbReference type="PROSITE" id="PS50928">
    <property type="entry name" value="ABC_TM1"/>
    <property type="match status" value="1"/>
</dbReference>
<evidence type="ECO:0000256" key="7">
    <source>
        <dbReference type="RuleBase" id="RU363032"/>
    </source>
</evidence>
<dbReference type="PANTHER" id="PTHR30193:SF37">
    <property type="entry name" value="INNER MEMBRANE ABC TRANSPORTER PERMEASE PROTEIN YCJO"/>
    <property type="match status" value="1"/>
</dbReference>
<dbReference type="AlphaFoldDB" id="A0A1E5XT14"/>
<keyword evidence="3" id="KW-1003">Cell membrane</keyword>
<name>A0A1E5XT14_9HYPH</name>
<evidence type="ECO:0000259" key="8">
    <source>
        <dbReference type="PROSITE" id="PS50928"/>
    </source>
</evidence>
<reference evidence="9 10" key="1">
    <citation type="journal article" date="2015" name="Genome Announc.">
        <title>Genome Assemblies of Three Soil-Associated Devosia species: D. insulae, D. limi, and D. soli.</title>
        <authorList>
            <person name="Hassan Y.I."/>
            <person name="Lepp D."/>
            <person name="Zhou T."/>
        </authorList>
    </citation>
    <scope>NUCLEOTIDE SEQUENCE [LARGE SCALE GENOMIC DNA]</scope>
    <source>
        <strain evidence="9 10">DS-56</strain>
    </source>
</reference>
<sequence>MSPAANRSKYIALAVLLLPSLAGMVVFLMAPVLSSLVLSFSQWDLIGEISWVGIDNYVTAFADPAVLGALRNTLTFILGYLPSVVIIALGLALLLNRRIRGRVVFRAIYFVPVVTSWVAVSLIWKWLLNPQYGLVNFALGAVGIKGPGWLFDPAWAMTGVILTSVWKDIGFVTVIYLAGLQDIPEPLYEAAALDGATPWQQFWSITFPMLAPTTFFVTTISLISSFQVFDQVWIMTQGGPAGATSVMVELIYKNAFSYYKMGYASAISWVLFALIFAVTIAQNLLQKQLDRSDG</sequence>
<proteinExistence type="inferred from homology"/>